<dbReference type="CDD" id="cd06261">
    <property type="entry name" value="TM_PBP2"/>
    <property type="match status" value="1"/>
</dbReference>
<dbReference type="PROSITE" id="PS50928">
    <property type="entry name" value="ABC_TM1"/>
    <property type="match status" value="1"/>
</dbReference>
<organism evidence="9 10">
    <name type="scientific">Nocardioides zhouii</name>
    <dbReference type="NCBI Taxonomy" id="1168729"/>
    <lineage>
        <taxon>Bacteria</taxon>
        <taxon>Bacillati</taxon>
        <taxon>Actinomycetota</taxon>
        <taxon>Actinomycetes</taxon>
        <taxon>Propionibacteriales</taxon>
        <taxon>Nocardioidaceae</taxon>
        <taxon>Nocardioides</taxon>
    </lineage>
</organism>
<evidence type="ECO:0000256" key="1">
    <source>
        <dbReference type="ARBA" id="ARBA00004651"/>
    </source>
</evidence>
<comment type="caution">
    <text evidence="9">The sequence shown here is derived from an EMBL/GenBank/DDBJ whole genome shotgun (WGS) entry which is preliminary data.</text>
</comment>
<feature type="transmembrane region" description="Helical" evidence="7">
    <location>
        <begin position="233"/>
        <end position="254"/>
    </location>
</feature>
<dbReference type="PANTHER" id="PTHR43386:SF1">
    <property type="entry name" value="D,D-DIPEPTIDE TRANSPORT SYSTEM PERMEASE PROTEIN DDPC-RELATED"/>
    <property type="match status" value="1"/>
</dbReference>
<dbReference type="GO" id="GO:0005886">
    <property type="term" value="C:plasma membrane"/>
    <property type="evidence" value="ECO:0007669"/>
    <property type="project" value="UniProtKB-SubCell"/>
</dbReference>
<keyword evidence="4 7" id="KW-0812">Transmembrane</keyword>
<evidence type="ECO:0000313" key="9">
    <source>
        <dbReference type="EMBL" id="RYC05680.1"/>
    </source>
</evidence>
<evidence type="ECO:0000259" key="8">
    <source>
        <dbReference type="PROSITE" id="PS50928"/>
    </source>
</evidence>
<keyword evidence="2 7" id="KW-0813">Transport</keyword>
<feature type="transmembrane region" description="Helical" evidence="7">
    <location>
        <begin position="69"/>
        <end position="92"/>
    </location>
</feature>
<comment type="subcellular location">
    <subcellularLocation>
        <location evidence="1 7">Cell membrane</location>
        <topology evidence="1 7">Multi-pass membrane protein</topology>
    </subcellularLocation>
</comment>
<evidence type="ECO:0000256" key="5">
    <source>
        <dbReference type="ARBA" id="ARBA00022989"/>
    </source>
</evidence>
<dbReference type="AlphaFoldDB" id="A0A4Q2SND8"/>
<gene>
    <name evidence="9" type="ORF">EUA94_17865</name>
</gene>
<evidence type="ECO:0000256" key="2">
    <source>
        <dbReference type="ARBA" id="ARBA00022448"/>
    </source>
</evidence>
<dbReference type="Pfam" id="PF00528">
    <property type="entry name" value="BPD_transp_1"/>
    <property type="match status" value="1"/>
</dbReference>
<evidence type="ECO:0000256" key="7">
    <source>
        <dbReference type="RuleBase" id="RU363032"/>
    </source>
</evidence>
<dbReference type="Gene3D" id="1.10.3720.10">
    <property type="entry name" value="MetI-like"/>
    <property type="match status" value="1"/>
</dbReference>
<proteinExistence type="inferred from homology"/>
<dbReference type="OrthoDB" id="8906042at2"/>
<dbReference type="Proteomes" id="UP000291101">
    <property type="component" value="Unassembled WGS sequence"/>
</dbReference>
<dbReference type="EMBL" id="SDWV01000022">
    <property type="protein sequence ID" value="RYC05680.1"/>
    <property type="molecule type" value="Genomic_DNA"/>
</dbReference>
<protein>
    <submittedName>
        <fullName evidence="9">ABC transporter permease</fullName>
    </submittedName>
</protein>
<feature type="transmembrane region" description="Helical" evidence="7">
    <location>
        <begin position="104"/>
        <end position="122"/>
    </location>
</feature>
<evidence type="ECO:0000256" key="4">
    <source>
        <dbReference type="ARBA" id="ARBA00022692"/>
    </source>
</evidence>
<feature type="domain" description="ABC transmembrane type-1" evidence="8">
    <location>
        <begin position="65"/>
        <end position="255"/>
    </location>
</feature>
<feature type="transmembrane region" description="Helical" evidence="7">
    <location>
        <begin position="128"/>
        <end position="147"/>
    </location>
</feature>
<evidence type="ECO:0000313" key="10">
    <source>
        <dbReference type="Proteomes" id="UP000291101"/>
    </source>
</evidence>
<accession>A0A4Q2SND8</accession>
<dbReference type="GO" id="GO:0055085">
    <property type="term" value="P:transmembrane transport"/>
    <property type="evidence" value="ECO:0007669"/>
    <property type="project" value="InterPro"/>
</dbReference>
<name>A0A4Q2SND8_9ACTN</name>
<evidence type="ECO:0000256" key="6">
    <source>
        <dbReference type="ARBA" id="ARBA00023136"/>
    </source>
</evidence>
<keyword evidence="5 7" id="KW-1133">Transmembrane helix</keyword>
<keyword evidence="10" id="KW-1185">Reference proteome</keyword>
<comment type="similarity">
    <text evidence="7">Belongs to the binding-protein-dependent transport system permease family.</text>
</comment>
<keyword evidence="6 7" id="KW-0472">Membrane</keyword>
<dbReference type="InterPro" id="IPR000515">
    <property type="entry name" value="MetI-like"/>
</dbReference>
<dbReference type="SUPFAM" id="SSF161098">
    <property type="entry name" value="MetI-like"/>
    <property type="match status" value="1"/>
</dbReference>
<evidence type="ECO:0000256" key="3">
    <source>
        <dbReference type="ARBA" id="ARBA00022475"/>
    </source>
</evidence>
<dbReference type="InterPro" id="IPR050366">
    <property type="entry name" value="BP-dependent_transpt_permease"/>
</dbReference>
<feature type="transmembrane region" description="Helical" evidence="7">
    <location>
        <begin position="185"/>
        <end position="209"/>
    </location>
</feature>
<dbReference type="InterPro" id="IPR035906">
    <property type="entry name" value="MetI-like_sf"/>
</dbReference>
<reference evidence="9 10" key="1">
    <citation type="submission" date="2019-01" db="EMBL/GenBank/DDBJ databases">
        <title>Novel species of Nocardioides.</title>
        <authorList>
            <person name="Liu Q."/>
            <person name="X Y.-H."/>
        </authorList>
    </citation>
    <scope>NUCLEOTIDE SEQUENCE [LARGE SCALE GENOMIC DNA]</scope>
    <source>
        <strain evidence="9 10">HLT2-9</strain>
    </source>
</reference>
<dbReference type="PANTHER" id="PTHR43386">
    <property type="entry name" value="OLIGOPEPTIDE TRANSPORT SYSTEM PERMEASE PROTEIN APPC"/>
    <property type="match status" value="1"/>
</dbReference>
<keyword evidence="3" id="KW-1003">Cell membrane</keyword>
<sequence length="266" mass="27652">MGVPGVVAVVILALAVVAVVAGPALAPHDPNAGSPSGSWLGPSGTHLLGQDVQGRDVASRLLVGARSSMLGPLVVVILCMAVGSLLALIGAWRRGVVDTLISSTMDVVFAFPGILLAALASAVLNAGLWPAVLALSVAYTPYVARLLRGAILRERNQLYVAAAEVQGFNTMTIWRRHLIPNVAPVMVAQGTILFGYAVLDIAILSYLGLGIQPPRPDWGVMISENQSGVLQDYPLPALSAGVCIVMVVVAMNILGERLLGTRGAER</sequence>